<dbReference type="RefSeq" id="WP_145894911.1">
    <property type="nucleotide sequence ID" value="NZ_VOBQ01000016.1"/>
</dbReference>
<organism evidence="3 4">
    <name type="scientific">Caenimonas sedimenti</name>
    <dbReference type="NCBI Taxonomy" id="2596921"/>
    <lineage>
        <taxon>Bacteria</taxon>
        <taxon>Pseudomonadati</taxon>
        <taxon>Pseudomonadota</taxon>
        <taxon>Betaproteobacteria</taxon>
        <taxon>Burkholderiales</taxon>
        <taxon>Comamonadaceae</taxon>
        <taxon>Caenimonas</taxon>
    </lineage>
</organism>
<dbReference type="Gene3D" id="3.40.190.150">
    <property type="entry name" value="Bordetella uptake gene, domain 1"/>
    <property type="match status" value="1"/>
</dbReference>
<dbReference type="PROSITE" id="PS51318">
    <property type="entry name" value="TAT"/>
    <property type="match status" value="1"/>
</dbReference>
<feature type="signal peptide" evidence="2">
    <location>
        <begin position="1"/>
        <end position="21"/>
    </location>
</feature>
<evidence type="ECO:0000256" key="2">
    <source>
        <dbReference type="SAM" id="SignalP"/>
    </source>
</evidence>
<dbReference type="SUPFAM" id="SSF53850">
    <property type="entry name" value="Periplasmic binding protein-like II"/>
    <property type="match status" value="1"/>
</dbReference>
<name>A0A562ZL03_9BURK</name>
<comment type="similarity">
    <text evidence="1">Belongs to the UPF0065 (bug) family.</text>
</comment>
<evidence type="ECO:0000313" key="4">
    <source>
        <dbReference type="Proteomes" id="UP000318199"/>
    </source>
</evidence>
<dbReference type="InterPro" id="IPR005064">
    <property type="entry name" value="BUG"/>
</dbReference>
<keyword evidence="4" id="KW-1185">Reference proteome</keyword>
<dbReference type="CDD" id="cd13578">
    <property type="entry name" value="PBP2_Bug27"/>
    <property type="match status" value="1"/>
</dbReference>
<comment type="caution">
    <text evidence="3">The sequence shown here is derived from an EMBL/GenBank/DDBJ whole genome shotgun (WGS) entry which is preliminary data.</text>
</comment>
<reference evidence="3 4" key="1">
    <citation type="submission" date="2019-07" db="EMBL/GenBank/DDBJ databases">
        <title>Caenimonas sedimenti sp. nov., isolated from activated sludge.</title>
        <authorList>
            <person name="Xu J."/>
        </authorList>
    </citation>
    <scope>NUCLEOTIDE SEQUENCE [LARGE SCALE GENOMIC DNA]</scope>
    <source>
        <strain evidence="3 4">HX-9-20</strain>
    </source>
</reference>
<dbReference type="Gene3D" id="3.40.190.10">
    <property type="entry name" value="Periplasmic binding protein-like II"/>
    <property type="match status" value="1"/>
</dbReference>
<dbReference type="OrthoDB" id="8678477at2"/>
<dbReference type="PANTHER" id="PTHR42928:SF5">
    <property type="entry name" value="BLR1237 PROTEIN"/>
    <property type="match status" value="1"/>
</dbReference>
<dbReference type="InterPro" id="IPR042100">
    <property type="entry name" value="Bug_dom1"/>
</dbReference>
<keyword evidence="2" id="KW-0732">Signal</keyword>
<proteinExistence type="inferred from homology"/>
<protein>
    <submittedName>
        <fullName evidence="3">Tripartite tricarboxylate transporter substrate binding protein</fullName>
    </submittedName>
</protein>
<sequence>MTMRRRAALRGLGGLSLAALAAPALGQAGWPNKPVRYIVPFAPGGTTDILARMVGEKLGTALGQTIVIENKAGQGGSIGAAELARAAPDGYTIGGGTISSHAINASLYSKLSYDPITSFAPITLYATQPNILLVHPSVPANTMAEFVRLAKASPNKYSFGSAGNGTSQHISGELFKTMAGISMQHVPYKGSGPMMTDLLGGNLLVAVDNIATAIPHMKAGKLRGLAVTTAARSSAAPEVPTMAESGLAGYELSSWQAVFAPAGTPQPIVDRLYTEIAKILKMPDIQKRFSELGLDASGMPPQELAALVKSDVPRLGKVVKDSGAKAD</sequence>
<dbReference type="EMBL" id="VOBQ01000016">
    <property type="protein sequence ID" value="TWO69101.1"/>
    <property type="molecule type" value="Genomic_DNA"/>
</dbReference>
<dbReference type="InterPro" id="IPR006311">
    <property type="entry name" value="TAT_signal"/>
</dbReference>
<accession>A0A562ZL03</accession>
<dbReference type="Pfam" id="PF03401">
    <property type="entry name" value="TctC"/>
    <property type="match status" value="1"/>
</dbReference>
<evidence type="ECO:0000313" key="3">
    <source>
        <dbReference type="EMBL" id="TWO69101.1"/>
    </source>
</evidence>
<dbReference type="Proteomes" id="UP000318199">
    <property type="component" value="Unassembled WGS sequence"/>
</dbReference>
<dbReference type="PANTHER" id="PTHR42928">
    <property type="entry name" value="TRICARBOXYLATE-BINDING PROTEIN"/>
    <property type="match status" value="1"/>
</dbReference>
<feature type="chain" id="PRO_5022132733" evidence="2">
    <location>
        <begin position="22"/>
        <end position="327"/>
    </location>
</feature>
<dbReference type="PIRSF" id="PIRSF017082">
    <property type="entry name" value="YflP"/>
    <property type="match status" value="1"/>
</dbReference>
<evidence type="ECO:0000256" key="1">
    <source>
        <dbReference type="ARBA" id="ARBA00006987"/>
    </source>
</evidence>
<dbReference type="AlphaFoldDB" id="A0A562ZL03"/>
<gene>
    <name evidence="3" type="ORF">FN976_20405</name>
</gene>